<evidence type="ECO:0000313" key="6">
    <source>
        <dbReference type="Proteomes" id="UP000886595"/>
    </source>
</evidence>
<dbReference type="GO" id="GO:0008234">
    <property type="term" value="F:cysteine-type peptidase activity"/>
    <property type="evidence" value="ECO:0007669"/>
    <property type="project" value="InterPro"/>
</dbReference>
<dbReference type="AlphaFoldDB" id="A0A8X7QA74"/>
<dbReference type="PANTHER" id="PTHR31917">
    <property type="entry name" value="AGENET DOMAIN-CONTAINING PROTEIN-RELATED"/>
    <property type="match status" value="1"/>
</dbReference>
<dbReference type="InterPro" id="IPR008395">
    <property type="entry name" value="Agenet-like_dom"/>
</dbReference>
<keyword evidence="1" id="KW-0645">Protease</keyword>
<feature type="compositionally biased region" description="Basic residues" evidence="3">
    <location>
        <begin position="915"/>
        <end position="925"/>
    </location>
</feature>
<gene>
    <name evidence="5" type="ORF">Bca52824_073610</name>
</gene>
<organism evidence="5 6">
    <name type="scientific">Brassica carinata</name>
    <name type="common">Ethiopian mustard</name>
    <name type="synonym">Abyssinian cabbage</name>
    <dbReference type="NCBI Taxonomy" id="52824"/>
    <lineage>
        <taxon>Eukaryota</taxon>
        <taxon>Viridiplantae</taxon>
        <taxon>Streptophyta</taxon>
        <taxon>Embryophyta</taxon>
        <taxon>Tracheophyta</taxon>
        <taxon>Spermatophyta</taxon>
        <taxon>Magnoliopsida</taxon>
        <taxon>eudicotyledons</taxon>
        <taxon>Gunneridae</taxon>
        <taxon>Pentapetalae</taxon>
        <taxon>rosids</taxon>
        <taxon>malvids</taxon>
        <taxon>Brassicales</taxon>
        <taxon>Brassicaceae</taxon>
        <taxon>Brassiceae</taxon>
        <taxon>Brassica</taxon>
    </lineage>
</organism>
<feature type="region of interest" description="Disordered" evidence="3">
    <location>
        <begin position="635"/>
        <end position="663"/>
    </location>
</feature>
<protein>
    <recommendedName>
        <fullName evidence="4">Ubiquitin-like protease family profile domain-containing protein</fullName>
    </recommendedName>
</protein>
<name>A0A8X7QA74_BRACI</name>
<feature type="region of interest" description="Disordered" evidence="3">
    <location>
        <begin position="897"/>
        <end position="925"/>
    </location>
</feature>
<dbReference type="PANTHER" id="PTHR31917:SF164">
    <property type="entry name" value="DUF724 DOMAIN-CONTAINING PROTEIN 7-LIKE"/>
    <property type="match status" value="1"/>
</dbReference>
<dbReference type="Pfam" id="PF02902">
    <property type="entry name" value="Peptidase_C48"/>
    <property type="match status" value="2"/>
</dbReference>
<feature type="region of interest" description="Disordered" evidence="3">
    <location>
        <begin position="1"/>
        <end position="49"/>
    </location>
</feature>
<comment type="caution">
    <text evidence="5">The sequence shown here is derived from an EMBL/GenBank/DDBJ whole genome shotgun (WGS) entry which is preliminary data.</text>
</comment>
<dbReference type="EMBL" id="JAAMPC010000014">
    <property type="protein sequence ID" value="KAG2266531.1"/>
    <property type="molecule type" value="Genomic_DNA"/>
</dbReference>
<dbReference type="CDD" id="cd20406">
    <property type="entry name" value="Tudor_Agenet_AtDUF_rpt2_4"/>
    <property type="match status" value="2"/>
</dbReference>
<keyword evidence="2" id="KW-0378">Hydrolase</keyword>
<evidence type="ECO:0000313" key="5">
    <source>
        <dbReference type="EMBL" id="KAG2266531.1"/>
    </source>
</evidence>
<dbReference type="GO" id="GO:0006508">
    <property type="term" value="P:proteolysis"/>
    <property type="evidence" value="ECO:0007669"/>
    <property type="project" value="UniProtKB-KW"/>
</dbReference>
<reference evidence="5 6" key="1">
    <citation type="submission" date="2020-02" db="EMBL/GenBank/DDBJ databases">
        <authorList>
            <person name="Ma Q."/>
            <person name="Huang Y."/>
            <person name="Song X."/>
            <person name="Pei D."/>
        </authorList>
    </citation>
    <scope>NUCLEOTIDE SEQUENCE [LARGE SCALE GENOMIC DNA]</scope>
    <source>
        <strain evidence="5">Sxm20200214</strain>
        <tissue evidence="5">Leaf</tissue>
    </source>
</reference>
<evidence type="ECO:0000256" key="3">
    <source>
        <dbReference type="SAM" id="MobiDB-lite"/>
    </source>
</evidence>
<evidence type="ECO:0000259" key="4">
    <source>
        <dbReference type="PROSITE" id="PS50600"/>
    </source>
</evidence>
<dbReference type="PROSITE" id="PS50600">
    <property type="entry name" value="ULP_PROTEASE"/>
    <property type="match status" value="1"/>
</dbReference>
<feature type="compositionally biased region" description="Polar residues" evidence="3">
    <location>
        <begin position="28"/>
        <end position="38"/>
    </location>
</feature>
<evidence type="ECO:0000256" key="1">
    <source>
        <dbReference type="ARBA" id="ARBA00022670"/>
    </source>
</evidence>
<dbReference type="OrthoDB" id="1059983at2759"/>
<accession>A0A8X7QA74</accession>
<proteinExistence type="predicted"/>
<sequence>MRLREPSDDTPALDSQVFTPNRQKRETQTSTDETPPKTNQEEGKTNDDIVIESPAAQTQVLQKETLEMNETPSSPISPKSIEAQVFTPIQKQQEDTHAVHHTPSSPLSSLIALVIEENKNALVEVSRLLAHFQIGAEVEILSTDDEIWYPGKTNIDLKLRDTITADKIRPATPTSDQKSFEMMDKVEVFYNNGWSSGQISMVLGDNTYSVCLYTSMETILFKHSDLRIHREWKDGVWKMADKVKPDKKRKAAASSQNSGMDNVFLRRSERVPKRSRDTKTPFKSDRNPALTVIPEIIPAVDLFSTPAEHKLSRLQNWMTLKPGMHETSLSINDNKIRKSFFQSMENAKKDLKKEHIDGAFAMLNCRRNENAAWFHNYKILKACFLPMEFLHCLLSHDLAYKKEKVKGKKIFNDLFKDIVRGKVYPEKTWGEDVDVVYGITLGKKSNVWIGMKIHLKKKRITVYNCFQMESNSIDIPQVKKLAVLISDLLVESSGDEVDKVKMIPFELKVICILPPIPNDPKLMFAWKTANKDLDDMADLSKRGYKFKIRDWRNMSVDLYGANEQIRRASLLFGNGGMSQASSSYQEESLDSKINRISEMVGDNLRIMNDRLCLIEKDRKQIKERVTKLEKLQRVTSYETPNNETDTTPFHETASRQGEANTDQADEQLNNEASIILKTDTREPMNEITKETPCSPIAQHNIETPVLTPIQTQQAHSLKNWTFQETHELMNENISPNIQETHEQNKDVESRVQNTFEIGANVEISSQDDNTCHKWYPGNVLATYLVDGVEMVKVEYSAPSLDEKKRKRSVETRVSIDIIRPQPPPERPGVKKSYELMDDVEVFDNGAWCAGKVKVILFDGTCFVSLNNSTEKIYFNHSEMRKPRKWVDGVWKMTEKIEEEQTQSVNPSEGDGDKKGKAKAVACKKKKKANAQPVDLLPFLQREEKRPIRPRNPPMPVTPERVEQGAWFRNNNLPAACFVPVRFLEVVGYAYESVRKPHKKKQTLLEGCVGELVKGLIHPNKVWLEDVDVIYGVIEDKLSYHYIGVEIQLIDNTITLFHCGLPKANIKRALNQIQELAVLISAIKMELLGEEVNFEDISPFQVKFAEGLPKIKFPYNCGIFVVKMLECRSLGLKSMANINDETAMDLRSKLCCEIFDQIMDKDFQEGQRK</sequence>
<dbReference type="InterPro" id="IPR003653">
    <property type="entry name" value="Peptidase_C48_C"/>
</dbReference>
<keyword evidence="6" id="KW-1185">Reference proteome</keyword>
<dbReference type="Gene3D" id="3.40.395.10">
    <property type="entry name" value="Adenoviral Proteinase, Chain A"/>
    <property type="match status" value="1"/>
</dbReference>
<evidence type="ECO:0000256" key="2">
    <source>
        <dbReference type="ARBA" id="ARBA00022801"/>
    </source>
</evidence>
<dbReference type="Pfam" id="PF05641">
    <property type="entry name" value="Agenet"/>
    <property type="match status" value="1"/>
</dbReference>
<dbReference type="InterPro" id="IPR014002">
    <property type="entry name" value="Agenet_dom_plant"/>
</dbReference>
<feature type="domain" description="Ubiquitin-like protease family profile" evidence="4">
    <location>
        <begin position="334"/>
        <end position="1127"/>
    </location>
</feature>
<dbReference type="Proteomes" id="UP000886595">
    <property type="component" value="Unassembled WGS sequence"/>
</dbReference>
<dbReference type="SMART" id="SM00743">
    <property type="entry name" value="Agenet"/>
    <property type="match status" value="3"/>
</dbReference>